<proteinExistence type="predicted"/>
<name>A0A914XL58_9BILA</name>
<sequence length="99" mass="10950">MTQTKYNRKARRRRLPSCAQLPLSTGLDNTLQTVAQRRITKILLHTPVLGRPPPRSLYATTATAANRYDGRPSLGAHTEPITTGGNASIIDAFYLYTHS</sequence>
<dbReference type="AlphaFoldDB" id="A0A914XL58"/>
<dbReference type="WBParaSite" id="PSAMB.scaffold880size39534.g9470.t1">
    <property type="protein sequence ID" value="PSAMB.scaffold880size39534.g9470.t1"/>
    <property type="gene ID" value="PSAMB.scaffold880size39534.g9470"/>
</dbReference>
<protein>
    <submittedName>
        <fullName evidence="2">Uncharacterized protein</fullName>
    </submittedName>
</protein>
<dbReference type="Proteomes" id="UP000887566">
    <property type="component" value="Unplaced"/>
</dbReference>
<reference evidence="2" key="1">
    <citation type="submission" date="2022-11" db="UniProtKB">
        <authorList>
            <consortium name="WormBaseParasite"/>
        </authorList>
    </citation>
    <scope>IDENTIFICATION</scope>
</reference>
<keyword evidence="1" id="KW-1185">Reference proteome</keyword>
<organism evidence="1 2">
    <name type="scientific">Plectus sambesii</name>
    <dbReference type="NCBI Taxonomy" id="2011161"/>
    <lineage>
        <taxon>Eukaryota</taxon>
        <taxon>Metazoa</taxon>
        <taxon>Ecdysozoa</taxon>
        <taxon>Nematoda</taxon>
        <taxon>Chromadorea</taxon>
        <taxon>Plectida</taxon>
        <taxon>Plectina</taxon>
        <taxon>Plectoidea</taxon>
        <taxon>Plectidae</taxon>
        <taxon>Plectus</taxon>
    </lineage>
</organism>
<evidence type="ECO:0000313" key="1">
    <source>
        <dbReference type="Proteomes" id="UP000887566"/>
    </source>
</evidence>
<accession>A0A914XL58</accession>
<evidence type="ECO:0000313" key="2">
    <source>
        <dbReference type="WBParaSite" id="PSAMB.scaffold880size39534.g9470.t1"/>
    </source>
</evidence>